<sequence>MDTQELIKQYVKIVSDTHFERGKQIVSKRLNITEEEAAETLSQTNEFQEIGELKRKFDDKKRLNTESNKVKLLFDDFEDFYNWYKSQ</sequence>
<evidence type="ECO:0000313" key="1">
    <source>
        <dbReference type="EMBL" id="TLE04072.1"/>
    </source>
</evidence>
<dbReference type="RefSeq" id="WP_004085955.1">
    <property type="nucleotide sequence ID" value="NZ_JAERIZ010000071.1"/>
</dbReference>
<protein>
    <submittedName>
        <fullName evidence="1">Uncharacterized protein</fullName>
    </submittedName>
</protein>
<gene>
    <name evidence="1" type="ORF">LS77_007145</name>
</gene>
<accession>A0A6D2C5A0</accession>
<name>A0A6D2C5A0_9HELI</name>
<dbReference type="EMBL" id="JRPH02000020">
    <property type="protein sequence ID" value="TLE04072.1"/>
    <property type="molecule type" value="Genomic_DNA"/>
</dbReference>
<organism evidence="1 2">
    <name type="scientific">Helicobacter bilis</name>
    <dbReference type="NCBI Taxonomy" id="37372"/>
    <lineage>
        <taxon>Bacteria</taxon>
        <taxon>Pseudomonadati</taxon>
        <taxon>Campylobacterota</taxon>
        <taxon>Epsilonproteobacteria</taxon>
        <taxon>Campylobacterales</taxon>
        <taxon>Helicobacteraceae</taxon>
        <taxon>Helicobacter</taxon>
    </lineage>
</organism>
<comment type="caution">
    <text evidence="1">The sequence shown here is derived from an EMBL/GenBank/DDBJ whole genome shotgun (WGS) entry which is preliminary data.</text>
</comment>
<reference evidence="1 2" key="1">
    <citation type="journal article" date="2014" name="Genome Announc.">
        <title>Draft genome sequences of eight enterohepatic helicobacter species isolated from both laboratory and wild rodents.</title>
        <authorList>
            <person name="Sheh A."/>
            <person name="Shen Z."/>
            <person name="Fox J.G."/>
        </authorList>
    </citation>
    <scope>NUCLEOTIDE SEQUENCE [LARGE SCALE GENOMIC DNA]</scope>
    <source>
        <strain evidence="1 2">Missouri</strain>
    </source>
</reference>
<dbReference type="GeneID" id="60656227"/>
<evidence type="ECO:0000313" key="2">
    <source>
        <dbReference type="Proteomes" id="UP000029870"/>
    </source>
</evidence>
<proteinExistence type="predicted"/>
<dbReference type="AlphaFoldDB" id="A0A6D2C5A0"/>
<dbReference type="Proteomes" id="UP000029870">
    <property type="component" value="Unassembled WGS sequence"/>
</dbReference>